<dbReference type="PANTHER" id="PTHR33164">
    <property type="entry name" value="TRANSCRIPTIONAL REGULATOR, MARR FAMILY"/>
    <property type="match status" value="1"/>
</dbReference>
<name>A0A9D2SSH7_9FIRM</name>
<dbReference type="Pfam" id="PF12802">
    <property type="entry name" value="MarR_2"/>
    <property type="match status" value="1"/>
</dbReference>
<sequence length="146" mass="16375">MTAASLKLLLDACFTARRVIETLPELPPGMKPRHIHVLDAVSMLQAQNALCRISDVSARLNVTLPSVTRLVQELEAMELLEKYSDARDGRVILLRLTPEGQACVRRYVRNLHADWSAALQDISDEQALDAVHVLNRLLETRPEQAK</sequence>
<keyword evidence="1" id="KW-0805">Transcription regulation</keyword>
<evidence type="ECO:0000256" key="1">
    <source>
        <dbReference type="ARBA" id="ARBA00023015"/>
    </source>
</evidence>
<evidence type="ECO:0000259" key="4">
    <source>
        <dbReference type="PROSITE" id="PS50995"/>
    </source>
</evidence>
<evidence type="ECO:0000256" key="3">
    <source>
        <dbReference type="ARBA" id="ARBA00023163"/>
    </source>
</evidence>
<comment type="caution">
    <text evidence="5">The sequence shown here is derived from an EMBL/GenBank/DDBJ whole genome shotgun (WGS) entry which is preliminary data.</text>
</comment>
<dbReference type="InterPro" id="IPR023187">
    <property type="entry name" value="Tscrpt_reg_MarR-type_CS"/>
</dbReference>
<dbReference type="PROSITE" id="PS01117">
    <property type="entry name" value="HTH_MARR_1"/>
    <property type="match status" value="1"/>
</dbReference>
<dbReference type="InterPro" id="IPR036390">
    <property type="entry name" value="WH_DNA-bd_sf"/>
</dbReference>
<dbReference type="InterPro" id="IPR036388">
    <property type="entry name" value="WH-like_DNA-bd_sf"/>
</dbReference>
<protein>
    <submittedName>
        <fullName evidence="5">MarR family winged helix-turn-helix transcriptional regulator</fullName>
    </submittedName>
</protein>
<gene>
    <name evidence="5" type="ORF">H9761_16350</name>
</gene>
<dbReference type="GO" id="GO:0003677">
    <property type="term" value="F:DNA binding"/>
    <property type="evidence" value="ECO:0007669"/>
    <property type="project" value="UniProtKB-KW"/>
</dbReference>
<dbReference type="SUPFAM" id="SSF46785">
    <property type="entry name" value="Winged helix' DNA-binding domain"/>
    <property type="match status" value="1"/>
</dbReference>
<evidence type="ECO:0000313" key="5">
    <source>
        <dbReference type="EMBL" id="HJC25246.1"/>
    </source>
</evidence>
<dbReference type="AlphaFoldDB" id="A0A9D2SSH7"/>
<keyword evidence="2" id="KW-0238">DNA-binding</keyword>
<accession>A0A9D2SSH7</accession>
<dbReference type="InterPro" id="IPR000835">
    <property type="entry name" value="HTH_MarR-typ"/>
</dbReference>
<organism evidence="5 6">
    <name type="scientific">Candidatus Eisenbergiella merdavium</name>
    <dbReference type="NCBI Taxonomy" id="2838551"/>
    <lineage>
        <taxon>Bacteria</taxon>
        <taxon>Bacillati</taxon>
        <taxon>Bacillota</taxon>
        <taxon>Clostridia</taxon>
        <taxon>Lachnospirales</taxon>
        <taxon>Lachnospiraceae</taxon>
        <taxon>Eisenbergiella</taxon>
    </lineage>
</organism>
<dbReference type="GO" id="GO:0006950">
    <property type="term" value="P:response to stress"/>
    <property type="evidence" value="ECO:0007669"/>
    <property type="project" value="TreeGrafter"/>
</dbReference>
<dbReference type="EMBL" id="DWWS01000058">
    <property type="protein sequence ID" value="HJC25246.1"/>
    <property type="molecule type" value="Genomic_DNA"/>
</dbReference>
<evidence type="ECO:0000256" key="2">
    <source>
        <dbReference type="ARBA" id="ARBA00023125"/>
    </source>
</evidence>
<dbReference type="InterPro" id="IPR039422">
    <property type="entry name" value="MarR/SlyA-like"/>
</dbReference>
<dbReference type="GO" id="GO:0003700">
    <property type="term" value="F:DNA-binding transcription factor activity"/>
    <property type="evidence" value="ECO:0007669"/>
    <property type="project" value="InterPro"/>
</dbReference>
<dbReference type="SMART" id="SM00347">
    <property type="entry name" value="HTH_MARR"/>
    <property type="match status" value="1"/>
</dbReference>
<reference evidence="5" key="1">
    <citation type="journal article" date="2021" name="PeerJ">
        <title>Extensive microbial diversity within the chicken gut microbiome revealed by metagenomics and culture.</title>
        <authorList>
            <person name="Gilroy R."/>
            <person name="Ravi A."/>
            <person name="Getino M."/>
            <person name="Pursley I."/>
            <person name="Horton D.L."/>
            <person name="Alikhan N.F."/>
            <person name="Baker D."/>
            <person name="Gharbi K."/>
            <person name="Hall N."/>
            <person name="Watson M."/>
            <person name="Adriaenssens E.M."/>
            <person name="Foster-Nyarko E."/>
            <person name="Jarju S."/>
            <person name="Secka A."/>
            <person name="Antonio M."/>
            <person name="Oren A."/>
            <person name="Chaudhuri R.R."/>
            <person name="La Ragione R."/>
            <person name="Hildebrand F."/>
            <person name="Pallen M.J."/>
        </authorList>
    </citation>
    <scope>NUCLEOTIDE SEQUENCE</scope>
    <source>
        <strain evidence="5">USAMLcec2-132</strain>
    </source>
</reference>
<dbReference type="PROSITE" id="PS50995">
    <property type="entry name" value="HTH_MARR_2"/>
    <property type="match status" value="1"/>
</dbReference>
<evidence type="ECO:0000313" key="6">
    <source>
        <dbReference type="Proteomes" id="UP000823891"/>
    </source>
</evidence>
<dbReference type="PANTHER" id="PTHR33164:SF43">
    <property type="entry name" value="HTH-TYPE TRANSCRIPTIONAL REPRESSOR YETL"/>
    <property type="match status" value="1"/>
</dbReference>
<feature type="domain" description="HTH marR-type" evidence="4">
    <location>
        <begin position="1"/>
        <end position="139"/>
    </location>
</feature>
<reference evidence="5" key="2">
    <citation type="submission" date="2021-04" db="EMBL/GenBank/DDBJ databases">
        <authorList>
            <person name="Gilroy R."/>
        </authorList>
    </citation>
    <scope>NUCLEOTIDE SEQUENCE</scope>
    <source>
        <strain evidence="5">USAMLcec2-132</strain>
    </source>
</reference>
<dbReference type="Proteomes" id="UP000823891">
    <property type="component" value="Unassembled WGS sequence"/>
</dbReference>
<keyword evidence="3" id="KW-0804">Transcription</keyword>
<dbReference type="Gene3D" id="1.10.10.10">
    <property type="entry name" value="Winged helix-like DNA-binding domain superfamily/Winged helix DNA-binding domain"/>
    <property type="match status" value="1"/>
</dbReference>
<proteinExistence type="predicted"/>